<gene>
    <name evidence="4" type="primary">Aste57867_9695</name>
    <name evidence="3" type="ORF">As57867_009657</name>
    <name evidence="4" type="ORF">ASTE57867_9695</name>
</gene>
<evidence type="ECO:0000313" key="3">
    <source>
        <dbReference type="EMBL" id="KAF0699768.1"/>
    </source>
</evidence>
<feature type="compositionally biased region" description="Low complexity" evidence="1">
    <location>
        <begin position="392"/>
        <end position="402"/>
    </location>
</feature>
<feature type="compositionally biased region" description="Basic and acidic residues" evidence="1">
    <location>
        <begin position="230"/>
        <end position="264"/>
    </location>
</feature>
<dbReference type="EMBL" id="CAADRA010005177">
    <property type="protein sequence ID" value="VFT86574.1"/>
    <property type="molecule type" value="Genomic_DNA"/>
</dbReference>
<evidence type="ECO:0000259" key="2">
    <source>
        <dbReference type="Pfam" id="PF11717"/>
    </source>
</evidence>
<dbReference type="EMBL" id="VJMH01005156">
    <property type="protein sequence ID" value="KAF0699768.1"/>
    <property type="molecule type" value="Genomic_DNA"/>
</dbReference>
<dbReference type="OrthoDB" id="74143at2759"/>
<accession>A0A485KNV5</accession>
<dbReference type="InterPro" id="IPR025995">
    <property type="entry name" value="Tudor-knot"/>
</dbReference>
<feature type="compositionally biased region" description="Basic and acidic residues" evidence="1">
    <location>
        <begin position="207"/>
        <end position="218"/>
    </location>
</feature>
<feature type="domain" description="Tudor-knot" evidence="2">
    <location>
        <begin position="70"/>
        <end position="112"/>
    </location>
</feature>
<dbReference type="SUPFAM" id="SSF54160">
    <property type="entry name" value="Chromo domain-like"/>
    <property type="match status" value="1"/>
</dbReference>
<dbReference type="InterPro" id="IPR016197">
    <property type="entry name" value="Chromo-like_dom_sf"/>
</dbReference>
<feature type="region of interest" description="Disordered" evidence="1">
    <location>
        <begin position="145"/>
        <end position="441"/>
    </location>
</feature>
<organism evidence="4 5">
    <name type="scientific">Aphanomyces stellatus</name>
    <dbReference type="NCBI Taxonomy" id="120398"/>
    <lineage>
        <taxon>Eukaryota</taxon>
        <taxon>Sar</taxon>
        <taxon>Stramenopiles</taxon>
        <taxon>Oomycota</taxon>
        <taxon>Saprolegniomycetes</taxon>
        <taxon>Saprolegniales</taxon>
        <taxon>Verrucalvaceae</taxon>
        <taxon>Aphanomyces</taxon>
    </lineage>
</organism>
<dbReference type="Pfam" id="PF11717">
    <property type="entry name" value="Tudor-knot"/>
    <property type="match status" value="1"/>
</dbReference>
<evidence type="ECO:0000313" key="4">
    <source>
        <dbReference type="EMBL" id="VFT86574.1"/>
    </source>
</evidence>
<sequence>MLVCSTDSVDSAPEGSPTRQEGRGTTAVRRSSSRLASTPDKPKTVPLTTNTTSSTSQKEKYLGIGVLVDTKDDKGNWSEARIIDVNPTARVLKVHYQGWHKRYDAWVPLTSVVAHGSKVKGVSATAKSLKQTNLRVNLFRPNPYYVEKSPSKATKGSKDDGGGDATSFAFPDKASEISGAEVVPRTSHVADKAKTKRISPRTLIASIEHEGGADEEKTPSSSSQQQRVSPRLESKAEKRPPTSIKDAKETRASKSEKTIQLRSERKAKKTTRPDNEKTKPQTATKATKSKKNGSSEGTNDESSKITTPTKPSMKAKKEEDVLKTGVPTRAKKTKDTKRQLDVEDALQSSPLKKARVENIPSPKAKQKNSHGKGSRAKSAPLPSLPMPPPSTPSDSKPTMSKSALAEIFRNRVREQQHQIPSPRQKEAPVAPGQMPPFQYPIPSDMYRKQARNANLLYMQQQDAYLRDSIEKWAAQQQELARDVTSVVLL</sequence>
<feature type="compositionally biased region" description="Basic residues" evidence="1">
    <location>
        <begin position="364"/>
        <end position="375"/>
    </location>
</feature>
<feature type="compositionally biased region" description="Pro residues" evidence="1">
    <location>
        <begin position="382"/>
        <end position="391"/>
    </location>
</feature>
<evidence type="ECO:0000313" key="5">
    <source>
        <dbReference type="Proteomes" id="UP000332933"/>
    </source>
</evidence>
<dbReference type="CDD" id="cd20104">
    <property type="entry name" value="MBT_PHF20L1-like"/>
    <property type="match status" value="1"/>
</dbReference>
<dbReference type="Gene3D" id="2.30.30.140">
    <property type="match status" value="1"/>
</dbReference>
<reference evidence="4 5" key="1">
    <citation type="submission" date="2019-03" db="EMBL/GenBank/DDBJ databases">
        <authorList>
            <person name="Gaulin E."/>
            <person name="Dumas B."/>
        </authorList>
    </citation>
    <scope>NUCLEOTIDE SEQUENCE [LARGE SCALE GENOMIC DNA]</scope>
    <source>
        <strain evidence="4">CBS 568.67</strain>
    </source>
</reference>
<dbReference type="AlphaFoldDB" id="A0A485KNV5"/>
<name>A0A485KNV5_9STRA</name>
<dbReference type="Proteomes" id="UP000332933">
    <property type="component" value="Unassembled WGS sequence"/>
</dbReference>
<protein>
    <submittedName>
        <fullName evidence="4">Aste57867_9695 protein</fullName>
    </submittedName>
</protein>
<evidence type="ECO:0000256" key="1">
    <source>
        <dbReference type="SAM" id="MobiDB-lite"/>
    </source>
</evidence>
<reference evidence="3" key="2">
    <citation type="submission" date="2019-06" db="EMBL/GenBank/DDBJ databases">
        <title>Genomics analysis of Aphanomyces spp. identifies a new class of oomycete effector associated with host adaptation.</title>
        <authorList>
            <person name="Gaulin E."/>
        </authorList>
    </citation>
    <scope>NUCLEOTIDE SEQUENCE</scope>
    <source>
        <strain evidence="3">CBS 578.67</strain>
    </source>
</reference>
<proteinExistence type="predicted"/>
<keyword evidence="5" id="KW-1185">Reference proteome</keyword>
<feature type="region of interest" description="Disordered" evidence="1">
    <location>
        <begin position="1"/>
        <end position="55"/>
    </location>
</feature>